<dbReference type="Gene3D" id="2.60.40.10">
    <property type="entry name" value="Immunoglobulins"/>
    <property type="match status" value="2"/>
</dbReference>
<dbReference type="InterPro" id="IPR013783">
    <property type="entry name" value="Ig-like_fold"/>
</dbReference>
<evidence type="ECO:0000259" key="7">
    <source>
        <dbReference type="PROSITE" id="PS50835"/>
    </source>
</evidence>
<keyword evidence="2 6" id="KW-0472">Membrane</keyword>
<dbReference type="PANTHER" id="PTHR11640">
    <property type="entry name" value="NEPHRIN"/>
    <property type="match status" value="1"/>
</dbReference>
<dbReference type="AlphaFoldDB" id="A0A0N4ZWJ8"/>
<accession>A0A0N4ZWJ8</accession>
<organism evidence="8 9">
    <name type="scientific">Parastrongyloides trichosuri</name>
    <name type="common">Possum-specific nematode worm</name>
    <dbReference type="NCBI Taxonomy" id="131310"/>
    <lineage>
        <taxon>Eukaryota</taxon>
        <taxon>Metazoa</taxon>
        <taxon>Ecdysozoa</taxon>
        <taxon>Nematoda</taxon>
        <taxon>Chromadorea</taxon>
        <taxon>Rhabditida</taxon>
        <taxon>Tylenchina</taxon>
        <taxon>Panagrolaimomorpha</taxon>
        <taxon>Strongyloidoidea</taxon>
        <taxon>Strongyloididae</taxon>
        <taxon>Parastrongyloides</taxon>
    </lineage>
</organism>
<keyword evidence="8" id="KW-1185">Reference proteome</keyword>
<dbReference type="InterPro" id="IPR036179">
    <property type="entry name" value="Ig-like_dom_sf"/>
</dbReference>
<name>A0A0N4ZWJ8_PARTI</name>
<dbReference type="STRING" id="131310.A0A0N4ZWJ8"/>
<feature type="transmembrane region" description="Helical" evidence="6">
    <location>
        <begin position="470"/>
        <end position="492"/>
    </location>
</feature>
<dbReference type="GO" id="GO:0098609">
    <property type="term" value="P:cell-cell adhesion"/>
    <property type="evidence" value="ECO:0007669"/>
    <property type="project" value="TreeGrafter"/>
</dbReference>
<dbReference type="PANTHER" id="PTHR11640:SF158">
    <property type="entry name" value="V-SET AND IMMUNOGLOBULIN DOMAIN-CONTAINING PROTEIN 10-LIKE 2"/>
    <property type="match status" value="1"/>
</dbReference>
<evidence type="ECO:0000313" key="8">
    <source>
        <dbReference type="Proteomes" id="UP000038045"/>
    </source>
</evidence>
<comment type="subcellular location">
    <subcellularLocation>
        <location evidence="1">Membrane</location>
        <topology evidence="1">Single-pass type I membrane protein</topology>
    </subcellularLocation>
</comment>
<dbReference type="WBParaSite" id="PTRK_0001302900.1">
    <property type="protein sequence ID" value="PTRK_0001302900.1"/>
    <property type="gene ID" value="PTRK_0001302900"/>
</dbReference>
<evidence type="ECO:0000256" key="3">
    <source>
        <dbReference type="ARBA" id="ARBA00023157"/>
    </source>
</evidence>
<keyword evidence="6" id="KW-0812">Transmembrane</keyword>
<dbReference type="Proteomes" id="UP000038045">
    <property type="component" value="Unplaced"/>
</dbReference>
<dbReference type="GO" id="GO:0005886">
    <property type="term" value="C:plasma membrane"/>
    <property type="evidence" value="ECO:0007669"/>
    <property type="project" value="TreeGrafter"/>
</dbReference>
<evidence type="ECO:0000256" key="6">
    <source>
        <dbReference type="SAM" id="Phobius"/>
    </source>
</evidence>
<protein>
    <submittedName>
        <fullName evidence="9">Ig-like domain-containing protein</fullName>
    </submittedName>
</protein>
<dbReference type="InterPro" id="IPR007110">
    <property type="entry name" value="Ig-like_dom"/>
</dbReference>
<proteinExistence type="predicted"/>
<evidence type="ECO:0000256" key="2">
    <source>
        <dbReference type="ARBA" id="ARBA00023136"/>
    </source>
</evidence>
<keyword evidence="4" id="KW-0325">Glycoprotein</keyword>
<keyword evidence="3" id="KW-1015">Disulfide bond</keyword>
<keyword evidence="6" id="KW-1133">Transmembrane helix</keyword>
<reference evidence="9" key="1">
    <citation type="submission" date="2017-02" db="UniProtKB">
        <authorList>
            <consortium name="WormBaseParasite"/>
        </authorList>
    </citation>
    <scope>IDENTIFICATION</scope>
</reference>
<dbReference type="GO" id="GO:0005911">
    <property type="term" value="C:cell-cell junction"/>
    <property type="evidence" value="ECO:0007669"/>
    <property type="project" value="TreeGrafter"/>
</dbReference>
<evidence type="ECO:0000256" key="1">
    <source>
        <dbReference type="ARBA" id="ARBA00004479"/>
    </source>
</evidence>
<evidence type="ECO:0000256" key="4">
    <source>
        <dbReference type="ARBA" id="ARBA00023180"/>
    </source>
</evidence>
<evidence type="ECO:0000256" key="5">
    <source>
        <dbReference type="ARBA" id="ARBA00023319"/>
    </source>
</evidence>
<dbReference type="SUPFAM" id="SSF48726">
    <property type="entry name" value="Immunoglobulin"/>
    <property type="match status" value="1"/>
</dbReference>
<feature type="domain" description="Ig-like" evidence="7">
    <location>
        <begin position="220"/>
        <end position="321"/>
    </location>
</feature>
<sequence length="598" mass="67357">MVTNIDELNNIEWTMISTTAIETVYCVSENPVEKLRFVCLDCEEKNVTDILYILSSARDLTKKSGYPTIVLENVPANANWTGVTIICQGTLNHETIISAPTTVNVKYIRQPQVVDANGNGPILVSNIGHRFYVECIQGPDGQCKKFLGQRKTLKCSVHAYPLPTVYKWFRNGIEIQENNAEITIGVEMVKQSIQCAANNGLYSINNIPKSQAITIDPYTPAKVVQDNFDSIKQSLPLHSGNLIHMNQVINLRCEVKGNPKPIVYWKQKKINGEVVNAPCPQGVYGDYKKISEDSNNIIKLSSACNLNVSSYSFSGQYWCSACSYVSDGSPECSDEFGNNILTIQVQGPPMTSDIPHSLEKSDDNGNMIVTVNYCSDPKPLLPRKVIFSIDHNNLHVGQTWKNFKFNGTTENNVKQSCYAAKLEIFNIRSIDKMRQIKLIVQNTYGKIEIPVSLEKLLEATNNFGEGLFDWGIVFMILFLLCFLASFIPFCCYGRVLFSNNSKFIICTIMYKIQLFPEIAVGENVETRQQTEEEDSFKLQPETTDNNLLIQNVYEFESIEMVTHSPTSNETGVYNDYVDYQISVDYHQQSVYLSNEAIV</sequence>
<feature type="domain" description="Ig-like" evidence="7">
    <location>
        <begin position="121"/>
        <end position="214"/>
    </location>
</feature>
<keyword evidence="5" id="KW-0393">Immunoglobulin domain</keyword>
<dbReference type="GO" id="GO:0050839">
    <property type="term" value="F:cell adhesion molecule binding"/>
    <property type="evidence" value="ECO:0007669"/>
    <property type="project" value="TreeGrafter"/>
</dbReference>
<dbReference type="InterPro" id="IPR051275">
    <property type="entry name" value="Cell_adhesion_signaling"/>
</dbReference>
<evidence type="ECO:0000313" key="9">
    <source>
        <dbReference type="WBParaSite" id="PTRK_0001302900.1"/>
    </source>
</evidence>
<dbReference type="PROSITE" id="PS50835">
    <property type="entry name" value="IG_LIKE"/>
    <property type="match status" value="2"/>
</dbReference>